<name>A0A285J7B7_9ACTN</name>
<dbReference type="InterPro" id="IPR032675">
    <property type="entry name" value="LRR_dom_sf"/>
</dbReference>
<dbReference type="InterPro" id="IPR027417">
    <property type="entry name" value="P-loop_NTPase"/>
</dbReference>
<dbReference type="EMBL" id="OBDY01000017">
    <property type="protein sequence ID" value="SNY56174.1"/>
    <property type="molecule type" value="Genomic_DNA"/>
</dbReference>
<dbReference type="PANTHER" id="PTHR46844">
    <property type="entry name" value="SLR5058 PROTEIN"/>
    <property type="match status" value="1"/>
</dbReference>
<dbReference type="AlphaFoldDB" id="A0A285J7B7"/>
<dbReference type="Pfam" id="PF22733">
    <property type="entry name" value="NNH1"/>
    <property type="match status" value="1"/>
</dbReference>
<organism evidence="4 5">
    <name type="scientific">Paractinoplanes atraurantiacus</name>
    <dbReference type="NCBI Taxonomy" id="1036182"/>
    <lineage>
        <taxon>Bacteria</taxon>
        <taxon>Bacillati</taxon>
        <taxon>Actinomycetota</taxon>
        <taxon>Actinomycetes</taxon>
        <taxon>Micromonosporales</taxon>
        <taxon>Micromonosporaceae</taxon>
        <taxon>Paractinoplanes</taxon>
    </lineage>
</organism>
<accession>A0A285J7B7</accession>
<reference evidence="4 5" key="1">
    <citation type="submission" date="2017-09" db="EMBL/GenBank/DDBJ databases">
        <authorList>
            <person name="Ehlers B."/>
            <person name="Leendertz F.H."/>
        </authorList>
    </citation>
    <scope>NUCLEOTIDE SEQUENCE [LARGE SCALE GENOMIC DNA]</scope>
    <source>
        <strain evidence="4 5">CGMCC 4.6857</strain>
    </source>
</reference>
<protein>
    <submittedName>
        <fullName evidence="4">NACHT domain-containing protein</fullName>
    </submittedName>
</protein>
<dbReference type="PROSITE" id="PS50837">
    <property type="entry name" value="NACHT"/>
    <property type="match status" value="1"/>
</dbReference>
<dbReference type="Gene3D" id="3.80.10.10">
    <property type="entry name" value="Ribonuclease Inhibitor"/>
    <property type="match status" value="1"/>
</dbReference>
<dbReference type="PANTHER" id="PTHR46844:SF1">
    <property type="entry name" value="SLR5058 PROTEIN"/>
    <property type="match status" value="1"/>
</dbReference>
<evidence type="ECO:0000256" key="1">
    <source>
        <dbReference type="ARBA" id="ARBA00022741"/>
    </source>
</evidence>
<gene>
    <name evidence="4" type="ORF">SAMN05421748_11780</name>
</gene>
<dbReference type="InterPro" id="IPR054547">
    <property type="entry name" value="NNH1"/>
</dbReference>
<dbReference type="SUPFAM" id="SSF52058">
    <property type="entry name" value="L domain-like"/>
    <property type="match status" value="1"/>
</dbReference>
<dbReference type="GO" id="GO:0005524">
    <property type="term" value="F:ATP binding"/>
    <property type="evidence" value="ECO:0007669"/>
    <property type="project" value="UniProtKB-KW"/>
</dbReference>
<keyword evidence="1" id="KW-0547">Nucleotide-binding</keyword>
<evidence type="ECO:0000259" key="3">
    <source>
        <dbReference type="PROSITE" id="PS50837"/>
    </source>
</evidence>
<evidence type="ECO:0000313" key="4">
    <source>
        <dbReference type="EMBL" id="SNY56174.1"/>
    </source>
</evidence>
<dbReference type="InterPro" id="IPR007111">
    <property type="entry name" value="NACHT_NTPase"/>
</dbReference>
<keyword evidence="2" id="KW-0067">ATP-binding</keyword>
<evidence type="ECO:0000256" key="2">
    <source>
        <dbReference type="ARBA" id="ARBA00022840"/>
    </source>
</evidence>
<sequence>MTGVETALLNVGRAVVTPLFTRWLSGRRQTRERTLPLADLLQQTAKDEFTRRRGERQIEAVVDEVAERLGPLVTTRFAALPPHEAVAALDAVADTFRRADLTDDALFATDLDPVRLAAHLRRSAPPAGLSELGQRLYDVALDDCSRCFTQFVVRTAPFGHRAAVETLSRLTELTRTMSEALRHLAVGGPVPADFLRSYADVLTAKLNVLELVGVETQFRPRTTLSVAYISLAVTGDRPTGKPHWEPALLRHSRPDNTGAERVEQALAKRRRTLIRGEAGAGKSTLLRWLAVTAARGGFTGPLTDWNGRVPFLIKLRSWPSALPAPEQFLTGVADPIAGTMPPGWAHRQLAEGRALLLIDGVDELPADRRPRVRTWLRDLLDTYPPSIVVVTSRPPAAHDSRVAVGRLDGFDSLTLERLSPADVRALIGQWHRAARDSPSLPCPPAELPRYERSLLTRLAANRHLYRLAGNPLLAAMLCALNLDREAHLPPDRMGVYQAAVDMLLHRRDTERGVPSALPDMTARERLQLLQDLAWRLSLNNRSELSRTEAEAYLARRLAAMPRVHAEPGPVLDHLIERSGVLREPAGGRVDFVHRTFGEYLAAHEAAEQNMGGMLAGQAHLDTWREIIVMAAGHGNAPMRTELIEGLLRRADTEPRYRRALILLATACLETMPALEPPSLIGEILGRLDTLLPPRRESEARSLAMIGEPILSRLPRCLDGLTESQAAAVIDTVTLVNSPAALSMLAGYAADPRPKVQTLLIDAWRAFDPAEYATRVLAEAPLDDGSVTITEPTLLGATRHLRHLRTLRARFDRPVDVADLAPAPALTDLFLVGRGHRNLHLLDRYPGLRELHLWNGDAVTRRDVEGLAGLRTFAVSDGAALHPDAVAAVAGLTGLRSLHVRLGPEPADVSALTTMPALEELGLEGAPIADFGPPSALGHLELGHGTLTADDPARLAEAFPRLRVLTLSGAEWTDIAFAGDLPQVEYLVLRDPTSPALQTLRPPPRLRMLWLSMDDAVDLTPVVRLSQLTEIGIWLPTGRTIDLSPFLDWHGGPLEIAFSKRNRITGRKGLPPAVRIRLP</sequence>
<dbReference type="OrthoDB" id="135105at2"/>
<dbReference type="Gene3D" id="3.40.50.300">
    <property type="entry name" value="P-loop containing nucleotide triphosphate hydrolases"/>
    <property type="match status" value="1"/>
</dbReference>
<dbReference type="SUPFAM" id="SSF52540">
    <property type="entry name" value="P-loop containing nucleoside triphosphate hydrolases"/>
    <property type="match status" value="1"/>
</dbReference>
<proteinExistence type="predicted"/>
<dbReference type="Proteomes" id="UP000219612">
    <property type="component" value="Unassembled WGS sequence"/>
</dbReference>
<evidence type="ECO:0000313" key="5">
    <source>
        <dbReference type="Proteomes" id="UP000219612"/>
    </source>
</evidence>
<dbReference type="Pfam" id="PF05729">
    <property type="entry name" value="NACHT"/>
    <property type="match status" value="1"/>
</dbReference>
<dbReference type="RefSeq" id="WP_143235019.1">
    <property type="nucleotide sequence ID" value="NZ_OBDY01000017.1"/>
</dbReference>
<keyword evidence="5" id="KW-1185">Reference proteome</keyword>
<feature type="domain" description="NACHT" evidence="3">
    <location>
        <begin position="270"/>
        <end position="607"/>
    </location>
</feature>